<dbReference type="Pfam" id="PF01135">
    <property type="entry name" value="PCMT"/>
    <property type="match status" value="1"/>
</dbReference>
<feature type="region of interest" description="Disordered" evidence="4">
    <location>
        <begin position="23"/>
        <end position="42"/>
    </location>
</feature>
<dbReference type="EMBL" id="JABXXR010000002">
    <property type="protein sequence ID" value="NVN39089.1"/>
    <property type="molecule type" value="Genomic_DNA"/>
</dbReference>
<dbReference type="GO" id="GO:0005737">
    <property type="term" value="C:cytoplasm"/>
    <property type="evidence" value="ECO:0007669"/>
    <property type="project" value="TreeGrafter"/>
</dbReference>
<evidence type="ECO:0000313" key="6">
    <source>
        <dbReference type="Proteomes" id="UP000585665"/>
    </source>
</evidence>
<evidence type="ECO:0000256" key="4">
    <source>
        <dbReference type="SAM" id="MobiDB-lite"/>
    </source>
</evidence>
<comment type="caution">
    <text evidence="5">The sequence shown here is derived from an EMBL/GenBank/DDBJ whole genome shotgun (WGS) entry which is preliminary data.</text>
</comment>
<organism evidence="5 6">
    <name type="scientific">Ameyamaea chiangmaiensis</name>
    <dbReference type="NCBI Taxonomy" id="442969"/>
    <lineage>
        <taxon>Bacteria</taxon>
        <taxon>Pseudomonadati</taxon>
        <taxon>Pseudomonadota</taxon>
        <taxon>Alphaproteobacteria</taxon>
        <taxon>Acetobacterales</taxon>
        <taxon>Acetobacteraceae</taxon>
        <taxon>Ameyamaea</taxon>
    </lineage>
</organism>
<sequence>MVEPDVRVGTGGVARARLTCRQEPRARHEDPSHFRGKHLSQSLADRSVQRAHEFDAARQRMVDAQIRPAQINDPRIIALMRVLPREECVAPSLRDFAYADQSLPLGGGRFLTEPRVVARLVQNCDIQAGDRVLVVGASGGYSAALISGLGAEVTALESDAERAALGRSFTARHAPGVTWADGALSDGCPALAPYDLIFIDGGVAQVPEPLVTQLVADGCLAGVLASPGRVPSAFIATRLQAALTVTPLFDAAVPVLPAFALAPVFSF</sequence>
<dbReference type="GO" id="GO:0032259">
    <property type="term" value="P:methylation"/>
    <property type="evidence" value="ECO:0007669"/>
    <property type="project" value="UniProtKB-KW"/>
</dbReference>
<dbReference type="InterPro" id="IPR000682">
    <property type="entry name" value="PCMT"/>
</dbReference>
<dbReference type="SUPFAM" id="SSF53335">
    <property type="entry name" value="S-adenosyl-L-methionine-dependent methyltransferases"/>
    <property type="match status" value="1"/>
</dbReference>
<evidence type="ECO:0000256" key="3">
    <source>
        <dbReference type="ARBA" id="ARBA00030757"/>
    </source>
</evidence>
<name>A0A850P8S9_9PROT</name>
<proteinExistence type="inferred from homology"/>
<gene>
    <name evidence="5" type="ORF">HUK82_00725</name>
</gene>
<keyword evidence="6" id="KW-1185">Reference proteome</keyword>
<dbReference type="GO" id="GO:0004719">
    <property type="term" value="F:protein-L-isoaspartate (D-aspartate) O-methyltransferase activity"/>
    <property type="evidence" value="ECO:0007669"/>
    <property type="project" value="InterPro"/>
</dbReference>
<evidence type="ECO:0000313" key="5">
    <source>
        <dbReference type="EMBL" id="NVN39089.1"/>
    </source>
</evidence>
<reference evidence="5 6" key="1">
    <citation type="submission" date="2020-06" db="EMBL/GenBank/DDBJ databases">
        <title>Description of novel acetic acid bacteria.</title>
        <authorList>
            <person name="Sombolestani A."/>
        </authorList>
    </citation>
    <scope>NUCLEOTIDE SEQUENCE [LARGE SCALE GENOMIC DNA]</scope>
    <source>
        <strain evidence="5 6">LMG 27010</strain>
    </source>
</reference>
<protein>
    <recommendedName>
        <fullName evidence="2">Protein-L-isoaspartate O-methyltransferase</fullName>
    </recommendedName>
    <alternativeName>
        <fullName evidence="3">Protein L-isoaspartyl methyltransferase</fullName>
    </alternativeName>
</protein>
<accession>A0A850P8S9</accession>
<dbReference type="PANTHER" id="PTHR11579">
    <property type="entry name" value="PROTEIN-L-ISOASPARTATE O-METHYLTRANSFERASE"/>
    <property type="match status" value="1"/>
</dbReference>
<dbReference type="Proteomes" id="UP000585665">
    <property type="component" value="Unassembled WGS sequence"/>
</dbReference>
<keyword evidence="5" id="KW-0808">Transferase</keyword>
<evidence type="ECO:0000256" key="2">
    <source>
        <dbReference type="ARBA" id="ARBA00013346"/>
    </source>
</evidence>
<dbReference type="InterPro" id="IPR029063">
    <property type="entry name" value="SAM-dependent_MTases_sf"/>
</dbReference>
<keyword evidence="5" id="KW-0489">Methyltransferase</keyword>
<dbReference type="PANTHER" id="PTHR11579:SF18">
    <property type="entry name" value="PROTEIN-L-ISOASPARTATE O-METHYLTRANSFERASE"/>
    <property type="match status" value="1"/>
</dbReference>
<dbReference type="AlphaFoldDB" id="A0A850P8S9"/>
<dbReference type="Gene3D" id="3.40.50.150">
    <property type="entry name" value="Vaccinia Virus protein VP39"/>
    <property type="match status" value="1"/>
</dbReference>
<evidence type="ECO:0000256" key="1">
    <source>
        <dbReference type="ARBA" id="ARBA00005369"/>
    </source>
</evidence>
<feature type="compositionally biased region" description="Basic and acidic residues" evidence="4">
    <location>
        <begin position="23"/>
        <end position="33"/>
    </location>
</feature>
<comment type="similarity">
    <text evidence="1">Belongs to the methyltransferase superfamily. L-isoaspartyl/D-aspartyl protein methyltransferase family.</text>
</comment>